<dbReference type="RefSeq" id="WP_218472236.1">
    <property type="nucleotide sequence ID" value="NZ_BAABJN010000012.1"/>
</dbReference>
<dbReference type="Proteomes" id="UP000694257">
    <property type="component" value="Chromosome"/>
</dbReference>
<evidence type="ECO:0000313" key="1">
    <source>
        <dbReference type="EMBL" id="QXN91381.1"/>
    </source>
</evidence>
<evidence type="ECO:0000313" key="2">
    <source>
        <dbReference type="Proteomes" id="UP000694257"/>
    </source>
</evidence>
<name>A0ABX8RV30_NOCIO</name>
<accession>A0ABX8RV30</accession>
<reference evidence="1 2" key="1">
    <citation type="submission" date="2021-07" db="EMBL/GenBank/DDBJ databases">
        <title>Whole Genome Sequence of Nocardia Iowensis.</title>
        <authorList>
            <person name="Lamm A."/>
            <person name="Collins-Fairclough A.M."/>
            <person name="Bunk B."/>
            <person name="Sproer C."/>
        </authorList>
    </citation>
    <scope>NUCLEOTIDE SEQUENCE [LARGE SCALE GENOMIC DNA]</scope>
    <source>
        <strain evidence="1 2">NRRL 5646</strain>
    </source>
</reference>
<sequence length="102" mass="11898">MPETFMVVEVQPTLYGDTIHIPGFKRIQEVECDERSNTVRLVIRYDNNSVEVHKLRIGMGGDEFNGYWELGVKRLRDGHQILYYEHKVYRNGTWMAVDPPAA</sequence>
<proteinExistence type="predicted"/>
<organism evidence="1 2">
    <name type="scientific">Nocardia iowensis</name>
    <dbReference type="NCBI Taxonomy" id="204891"/>
    <lineage>
        <taxon>Bacteria</taxon>
        <taxon>Bacillati</taxon>
        <taxon>Actinomycetota</taxon>
        <taxon>Actinomycetes</taxon>
        <taxon>Mycobacteriales</taxon>
        <taxon>Nocardiaceae</taxon>
        <taxon>Nocardia</taxon>
    </lineage>
</organism>
<gene>
    <name evidence="1" type="ORF">KV110_39765</name>
</gene>
<protein>
    <submittedName>
        <fullName evidence="1">Uncharacterized protein</fullName>
    </submittedName>
</protein>
<dbReference type="EMBL" id="CP078145">
    <property type="protein sequence ID" value="QXN91381.1"/>
    <property type="molecule type" value="Genomic_DNA"/>
</dbReference>
<keyword evidence="2" id="KW-1185">Reference proteome</keyword>